<evidence type="ECO:0008006" key="3">
    <source>
        <dbReference type="Google" id="ProtNLM"/>
    </source>
</evidence>
<comment type="caution">
    <text evidence="1">The sequence shown here is derived from an EMBL/GenBank/DDBJ whole genome shotgun (WGS) entry which is preliminary data.</text>
</comment>
<gene>
    <name evidence="1" type="ORF">J2S49_001667</name>
</gene>
<protein>
    <recommendedName>
        <fullName evidence="3">VCBS repeat-containing protein</fullName>
    </recommendedName>
</protein>
<dbReference type="EMBL" id="JAUSQW010000001">
    <property type="protein sequence ID" value="MDP9801591.1"/>
    <property type="molecule type" value="Genomic_DNA"/>
</dbReference>
<reference evidence="1 2" key="1">
    <citation type="submission" date="2023-07" db="EMBL/GenBank/DDBJ databases">
        <title>Sequencing the genomes of 1000 actinobacteria strains.</title>
        <authorList>
            <person name="Klenk H.-P."/>
        </authorList>
    </citation>
    <scope>NUCLEOTIDE SEQUENCE [LARGE SCALE GENOMIC DNA]</scope>
    <source>
        <strain evidence="1 2">DSM 102162</strain>
    </source>
</reference>
<organism evidence="1 2">
    <name type="scientific">Arcanobacterium wilhelmae</name>
    <dbReference type="NCBI Taxonomy" id="1803177"/>
    <lineage>
        <taxon>Bacteria</taxon>
        <taxon>Bacillati</taxon>
        <taxon>Actinomycetota</taxon>
        <taxon>Actinomycetes</taxon>
        <taxon>Actinomycetales</taxon>
        <taxon>Actinomycetaceae</taxon>
        <taxon>Arcanobacterium</taxon>
    </lineage>
</organism>
<sequence>MTTDVTGDGIPDMWVVLKNGELRLYAPKDGRGTAFYIYNKLSTGWGSVINFLPTANPKVIRAVFPDGRLRQYTMRSFTPQALKEKAPGFTPRKNLLRLSSSAPTLTLTSPILKSRCRFLPVVVATFLCHSQR</sequence>
<proteinExistence type="predicted"/>
<evidence type="ECO:0000313" key="2">
    <source>
        <dbReference type="Proteomes" id="UP001235966"/>
    </source>
</evidence>
<evidence type="ECO:0000313" key="1">
    <source>
        <dbReference type="EMBL" id="MDP9801591.1"/>
    </source>
</evidence>
<keyword evidence="2" id="KW-1185">Reference proteome</keyword>
<name>A0ABT9NEH8_9ACTO</name>
<accession>A0ABT9NEH8</accession>
<dbReference type="Proteomes" id="UP001235966">
    <property type="component" value="Unassembled WGS sequence"/>
</dbReference>